<dbReference type="EMBL" id="CP002838">
    <property type="protein sequence ID" value="AEM39311.1"/>
    <property type="molecule type" value="Genomic_DNA"/>
</dbReference>
<dbReference type="InterPro" id="IPR004843">
    <property type="entry name" value="Calcineurin-like_PHP"/>
</dbReference>
<keyword evidence="3" id="KW-1185">Reference proteome</keyword>
<dbReference type="STRING" id="694429.Pyrfu_1453"/>
<dbReference type="Pfam" id="PF00149">
    <property type="entry name" value="Metallophos"/>
    <property type="match status" value="1"/>
</dbReference>
<feature type="domain" description="Calcineurin-like phosphoesterase" evidence="1">
    <location>
        <begin position="19"/>
        <end position="158"/>
    </location>
</feature>
<evidence type="ECO:0000313" key="2">
    <source>
        <dbReference type="EMBL" id="AEM39311.1"/>
    </source>
</evidence>
<evidence type="ECO:0000313" key="3">
    <source>
        <dbReference type="Proteomes" id="UP000001037"/>
    </source>
</evidence>
<dbReference type="InterPro" id="IPR029052">
    <property type="entry name" value="Metallo-depent_PP-like"/>
</dbReference>
<dbReference type="PANTHER" id="PTHR39323">
    <property type="entry name" value="BLR1149 PROTEIN"/>
    <property type="match status" value="1"/>
</dbReference>
<dbReference type="HOGENOM" id="CLU_075478_0_1_2"/>
<dbReference type="PIRSF" id="PIRSF000887">
    <property type="entry name" value="Pesterase_MJ0037"/>
    <property type="match status" value="1"/>
</dbReference>
<organism evidence="2 3">
    <name type="scientific">Pyrolobus fumarii (strain DSM 11204 / 1A)</name>
    <dbReference type="NCBI Taxonomy" id="694429"/>
    <lineage>
        <taxon>Archaea</taxon>
        <taxon>Thermoproteota</taxon>
        <taxon>Thermoprotei</taxon>
        <taxon>Desulfurococcales</taxon>
        <taxon>Pyrodictiaceae</taxon>
        <taxon>Pyrolobus</taxon>
    </lineage>
</organism>
<dbReference type="KEGG" id="pfm:Pyrfu_1453"/>
<dbReference type="eggNOG" id="arCOG01150">
    <property type="taxonomic scope" value="Archaea"/>
</dbReference>
<dbReference type="InterPro" id="IPR024173">
    <property type="entry name" value="Pesterase_MJ0037-like"/>
</dbReference>
<dbReference type="NCBIfam" id="TIGR00024">
    <property type="entry name" value="SbcD_rel_arch"/>
    <property type="match status" value="1"/>
</dbReference>
<accession>G0EH87</accession>
<dbReference type="GO" id="GO:0016787">
    <property type="term" value="F:hydrolase activity"/>
    <property type="evidence" value="ECO:0007669"/>
    <property type="project" value="InterPro"/>
</dbReference>
<evidence type="ECO:0000259" key="1">
    <source>
        <dbReference type="Pfam" id="PF00149"/>
    </source>
</evidence>
<dbReference type="Gene3D" id="3.60.21.10">
    <property type="match status" value="1"/>
</dbReference>
<gene>
    <name evidence="2" type="ordered locus">Pyrfu_1453</name>
</gene>
<sequence>MPGIEPVAEHPAVYIRSLRALVFADLHLGFEEEAAKHGYFLPRVQLKRALKMLEEAFSLYDPDRVIIVGDVKHTFERLTRLEREEVAKLFEYLKQKGVEVKIVKGNHDSYLVVVAKDYDVEVVKGHLEIDGIVFIHGHKQLPEGVKPRIIIMGHEHPSISLKDKVGYVAKAPCFLVGRHEPTGATLIVLPATGVYQTGTTVSTMPETYLSPILRKEVDLHKMKPFVIAEGLGVLEFPELGELEEILAPEEAGGLLGWAGSQRSHLG</sequence>
<reference evidence="2 3" key="1">
    <citation type="journal article" date="2011" name="Stand. Genomic Sci.">
        <title>Complete genome sequence of the hyperthermophilic chemolithoautotroph Pyrolobus fumarii type strain (1A).</title>
        <authorList>
            <person name="Anderson I."/>
            <person name="Goker M."/>
            <person name="Nolan M."/>
            <person name="Lucas S."/>
            <person name="Hammon N."/>
            <person name="Deshpande S."/>
            <person name="Cheng J.F."/>
            <person name="Tapia R."/>
            <person name="Han C."/>
            <person name="Goodwin L."/>
            <person name="Pitluck S."/>
            <person name="Huntemann M."/>
            <person name="Liolios K."/>
            <person name="Ivanova N."/>
            <person name="Pagani I."/>
            <person name="Mavromatis K."/>
            <person name="Ovchinikova G."/>
            <person name="Pati A."/>
            <person name="Chen A."/>
            <person name="Palaniappan K."/>
            <person name="Land M."/>
            <person name="Hauser L."/>
            <person name="Brambilla E.M."/>
            <person name="Huber H."/>
            <person name="Yasawong M."/>
            <person name="Rohde M."/>
            <person name="Spring S."/>
            <person name="Abt B."/>
            <person name="Sikorski J."/>
            <person name="Wirth R."/>
            <person name="Detter J.C."/>
            <person name="Woyke T."/>
            <person name="Bristow J."/>
            <person name="Eisen J.A."/>
            <person name="Markowitz V."/>
            <person name="Hugenholtz P."/>
            <person name="Kyrpides N.C."/>
            <person name="Klenk H.P."/>
            <person name="Lapidus A."/>
        </authorList>
    </citation>
    <scope>NUCLEOTIDE SEQUENCE [LARGE SCALE GENOMIC DNA]</scope>
    <source>
        <strain evidence="3">DSM 11204 / 1A</strain>
    </source>
</reference>
<protein>
    <submittedName>
        <fullName evidence="2">Phosphoesterase</fullName>
    </submittedName>
</protein>
<dbReference type="InterPro" id="IPR004376">
    <property type="entry name" value="Pesterase_MJ0037"/>
</dbReference>
<name>G0EH87_PYRF1</name>
<dbReference type="InParanoid" id="G0EH87"/>
<dbReference type="SUPFAM" id="SSF56300">
    <property type="entry name" value="Metallo-dependent phosphatases"/>
    <property type="match status" value="1"/>
</dbReference>
<dbReference type="Proteomes" id="UP000001037">
    <property type="component" value="Chromosome"/>
</dbReference>
<dbReference type="AlphaFoldDB" id="G0EH87"/>
<dbReference type="CDD" id="cd07391">
    <property type="entry name" value="MPP_PF1019"/>
    <property type="match status" value="1"/>
</dbReference>
<dbReference type="PANTHER" id="PTHR39323:SF1">
    <property type="entry name" value="BLR1149 PROTEIN"/>
    <property type="match status" value="1"/>
</dbReference>
<proteinExistence type="predicted"/>